<accession>A0A087S3U1</accession>
<dbReference type="CDD" id="cd00293">
    <property type="entry name" value="USP-like"/>
    <property type="match status" value="1"/>
</dbReference>
<dbReference type="InterPro" id="IPR006016">
    <property type="entry name" value="UspA"/>
</dbReference>
<organism evidence="3 4">
    <name type="scientific">Marine Group I thaumarchaeote SCGC AAA799-P11</name>
    <dbReference type="NCBI Taxonomy" id="1502295"/>
    <lineage>
        <taxon>Archaea</taxon>
        <taxon>Nitrososphaerota</taxon>
        <taxon>Marine Group I</taxon>
    </lineage>
</organism>
<dbReference type="AlphaFoldDB" id="A0A087S3U1"/>
<sequence length="157" mass="17756">MKSNYYCNMTQFMTDFKHVLVPFDGSENGIDSIEAASKIAGNLGGKITILKCVEKKMPKFLFFKTKQDKLDAAIEVNAAENEASKFRKIAKKYGVNVTTEIKKIDDDPHQHIIDYVNRNDVDLVVMSPSKDINTTEIHESIVDKISKNINCSLLRLQ</sequence>
<comment type="caution">
    <text evidence="3">The sequence shown here is derived from an EMBL/GenBank/DDBJ whole genome shotgun (WGS) entry which is preliminary data.</text>
</comment>
<protein>
    <submittedName>
        <fullName evidence="3">Universal stress protein</fullName>
    </submittedName>
</protein>
<gene>
    <name evidence="3" type="ORF">AAA799P11_00142</name>
</gene>
<dbReference type="Proteomes" id="UP000029387">
    <property type="component" value="Unassembled WGS sequence"/>
</dbReference>
<dbReference type="SUPFAM" id="SSF52402">
    <property type="entry name" value="Adenine nucleotide alpha hydrolases-like"/>
    <property type="match status" value="1"/>
</dbReference>
<proteinExistence type="inferred from homology"/>
<dbReference type="PANTHER" id="PTHR46268">
    <property type="entry name" value="STRESS RESPONSE PROTEIN NHAX"/>
    <property type="match status" value="1"/>
</dbReference>
<evidence type="ECO:0000259" key="2">
    <source>
        <dbReference type="Pfam" id="PF00582"/>
    </source>
</evidence>
<dbReference type="Gene3D" id="3.40.50.620">
    <property type="entry name" value="HUPs"/>
    <property type="match status" value="1"/>
</dbReference>
<dbReference type="EMBL" id="JOSZ01000001">
    <property type="protein sequence ID" value="KFM20395.1"/>
    <property type="molecule type" value="Genomic_DNA"/>
</dbReference>
<feature type="domain" description="UspA" evidence="2">
    <location>
        <begin position="16"/>
        <end position="154"/>
    </location>
</feature>
<dbReference type="Pfam" id="PF00582">
    <property type="entry name" value="Usp"/>
    <property type="match status" value="1"/>
</dbReference>
<comment type="similarity">
    <text evidence="1">Belongs to the universal stress protein A family.</text>
</comment>
<evidence type="ECO:0000256" key="1">
    <source>
        <dbReference type="ARBA" id="ARBA00008791"/>
    </source>
</evidence>
<evidence type="ECO:0000313" key="3">
    <source>
        <dbReference type="EMBL" id="KFM20395.1"/>
    </source>
</evidence>
<name>A0A087S3U1_9ARCH</name>
<dbReference type="InterPro" id="IPR014729">
    <property type="entry name" value="Rossmann-like_a/b/a_fold"/>
</dbReference>
<dbReference type="PANTHER" id="PTHR46268:SF6">
    <property type="entry name" value="UNIVERSAL STRESS PROTEIN UP12"/>
    <property type="match status" value="1"/>
</dbReference>
<evidence type="ECO:0000313" key="4">
    <source>
        <dbReference type="Proteomes" id="UP000029387"/>
    </source>
</evidence>
<dbReference type="PATRIC" id="fig|1502295.3.peg.142"/>
<reference evidence="3 4" key="1">
    <citation type="submission" date="2014-06" db="EMBL/GenBank/DDBJ databases">
        <authorList>
            <person name="Ngugi D.K."/>
            <person name="Blom J."/>
            <person name="Alam I."/>
            <person name="Rashid M."/>
            <person name="Baalawi W."/>
            <person name="Zhang G."/>
            <person name="Hikmawan T."/>
            <person name="Guan Y."/>
            <person name="Antunes A."/>
            <person name="Siam R."/>
            <person name="El-Dorry H."/>
            <person name="Bajic V."/>
            <person name="Stingl U."/>
        </authorList>
    </citation>
    <scope>NUCLEOTIDE SEQUENCE [LARGE SCALE GENOMIC DNA]</scope>
    <source>
        <strain evidence="3">SCGC AAA799-P11</strain>
    </source>
</reference>
<keyword evidence="4" id="KW-1185">Reference proteome</keyword>